<dbReference type="GO" id="GO:0006508">
    <property type="term" value="P:proteolysis"/>
    <property type="evidence" value="ECO:0007669"/>
    <property type="project" value="InterPro"/>
</dbReference>
<proteinExistence type="predicted"/>
<dbReference type="Proteomes" id="UP000595564">
    <property type="component" value="Chromosome"/>
</dbReference>
<accession>A0A7R6PT47</accession>
<dbReference type="PANTHER" id="PTHR41775">
    <property type="entry name" value="SECRETED PROTEIN-RELATED"/>
    <property type="match status" value="1"/>
</dbReference>
<dbReference type="SUPFAM" id="SSF55486">
    <property type="entry name" value="Metalloproteases ('zincins'), catalytic domain"/>
    <property type="match status" value="1"/>
</dbReference>
<dbReference type="Gene3D" id="3.40.390.10">
    <property type="entry name" value="Collagenase (Catalytic Domain)"/>
    <property type="match status" value="1"/>
</dbReference>
<dbReference type="KEGG" id="thyd:TTHT_0556"/>
<dbReference type="GO" id="GO:0008237">
    <property type="term" value="F:metallopeptidase activity"/>
    <property type="evidence" value="ECO:0007669"/>
    <property type="project" value="InterPro"/>
</dbReference>
<protein>
    <submittedName>
        <fullName evidence="1">Peptidase M6</fullName>
    </submittedName>
</protein>
<name>A0A7R6PT47_9BACT</name>
<dbReference type="AlphaFoldDB" id="A0A7R6PT47"/>
<sequence length="690" mass="78799">MRLKKVFSLFLATILFIPSLWALEPPTREMIQKYKKDGTLAERIQRAKSYGNYKMPEGAGAYLHYKLLKAVYKAKGETDKLKNLKTPPLGWRNMPTTGDVNVLIICVEFQDYPHYTDIDTVRNKVFGNGNPDEYPYESLHNYYNRASYGKLNLQGDVLGWYQAPYNRDQIQKNNTGRENFIKEVFQYYDEQGVDFSKYDNDGDGKIDYFAIIWAGPHEGWSDFWWGYMTTFQDTDFKVDGVSLGGYSWQWENYYYPDPYDPNATDIEYTPHVLIHETGHALGLPDYYDYDDSVGPKGGVGGLDMMDHNWGDHNCFSKYVLDWIEPTIIVEGDQEITLNPSEENPDVVLVMPNYSENSPFGEFYMIQYRKRIENDVTYPNDGLLIWHVDARLNQYGYDYLYDNSYTEHKLLRLMEADGLEQIEQNMSADAGDYYTQGDIFSPTSSPNSNAYNGDRTGITVSEIGEAKDTIKFTLAIKGNVSYLAHYDIRNGLWESRLTLGCGGEIGEKVQLAVYDNNGSYYGTKEFVLPSMGGISKMVPDIFDFSIPDQGFIEIESKTENVKGIITFKYIPTGGETSLPLKYQTSKLLIFPLIEHIDRKSTGIAIINTSDRTNTVTFELYDYYGFKKATRTVELSGKQKYVDMLENLFGSSLQPRGFLKVSAERDITGFALTFTEGNTNIIAIPSNEVTTQ</sequence>
<reference evidence="1 2" key="1">
    <citation type="journal article" date="2012" name="Extremophiles">
        <title>Thermotomaculum hydrothermale gen. nov., sp. nov., a novel heterotrophic thermophile within the phylum Acidobacteria from a deep-sea hydrothermal vent chimney in the Southern Okinawa Trough.</title>
        <authorList>
            <person name="Izumi H."/>
            <person name="Nunoura T."/>
            <person name="Miyazaki M."/>
            <person name="Mino S."/>
            <person name="Toki T."/>
            <person name="Takai K."/>
            <person name="Sako Y."/>
            <person name="Sawabe T."/>
            <person name="Nakagawa S."/>
        </authorList>
    </citation>
    <scope>NUCLEOTIDE SEQUENCE [LARGE SCALE GENOMIC DNA]</scope>
    <source>
        <strain evidence="1 2">AC55</strain>
    </source>
</reference>
<dbReference type="EMBL" id="AP017470">
    <property type="protein sequence ID" value="BBB32142.1"/>
    <property type="molecule type" value="Genomic_DNA"/>
</dbReference>
<dbReference type="PANTHER" id="PTHR41775:SF1">
    <property type="entry name" value="PEPTIDASE M6-LIKE DOMAIN-CONTAINING PROTEIN"/>
    <property type="match status" value="1"/>
</dbReference>
<keyword evidence="2" id="KW-1185">Reference proteome</keyword>
<dbReference type="InterPro" id="IPR024079">
    <property type="entry name" value="MetalloPept_cat_dom_sf"/>
</dbReference>
<dbReference type="RefSeq" id="WP_201328483.1">
    <property type="nucleotide sequence ID" value="NZ_AP017470.1"/>
</dbReference>
<dbReference type="InterPro" id="IPR008757">
    <property type="entry name" value="Peptidase_M6-like_domain"/>
</dbReference>
<organism evidence="1 2">
    <name type="scientific">Thermotomaculum hydrothermale</name>
    <dbReference type="NCBI Taxonomy" id="981385"/>
    <lineage>
        <taxon>Bacteria</taxon>
        <taxon>Pseudomonadati</taxon>
        <taxon>Acidobacteriota</taxon>
        <taxon>Holophagae</taxon>
        <taxon>Thermotomaculales</taxon>
        <taxon>Thermotomaculaceae</taxon>
        <taxon>Thermotomaculum</taxon>
    </lineage>
</organism>
<dbReference type="NCBIfam" id="TIGR03296">
    <property type="entry name" value="M6dom_TIGR03296"/>
    <property type="match status" value="1"/>
</dbReference>
<evidence type="ECO:0000313" key="1">
    <source>
        <dbReference type="EMBL" id="BBB32142.1"/>
    </source>
</evidence>
<gene>
    <name evidence="1" type="ORF">TTHT_0556</name>
</gene>
<evidence type="ECO:0000313" key="2">
    <source>
        <dbReference type="Proteomes" id="UP000595564"/>
    </source>
</evidence>